<evidence type="ECO:0000256" key="7">
    <source>
        <dbReference type="ARBA" id="ARBA00022741"/>
    </source>
</evidence>
<proteinExistence type="predicted"/>
<dbReference type="SUPFAM" id="SSF52440">
    <property type="entry name" value="PreATP-grasp domain"/>
    <property type="match status" value="1"/>
</dbReference>
<protein>
    <recommendedName>
        <fullName evidence="4 13">Biotin carboxylase</fullName>
        <ecNumber evidence="4 13">6.3.4.14</ecNumber>
    </recommendedName>
    <alternativeName>
        <fullName evidence="13">Acetyl-coenzyme A carboxylase biotin carboxylase subunit A</fullName>
    </alternativeName>
</protein>
<evidence type="ECO:0000256" key="2">
    <source>
        <dbReference type="ARBA" id="ARBA00004956"/>
    </source>
</evidence>
<dbReference type="PROSITE" id="PS00866">
    <property type="entry name" value="CPSASE_1"/>
    <property type="match status" value="1"/>
</dbReference>
<keyword evidence="10 13" id="KW-0092">Biotin</keyword>
<feature type="domain" description="ATP-grasp" evidence="14">
    <location>
        <begin position="124"/>
        <end position="322"/>
    </location>
</feature>
<evidence type="ECO:0000259" key="15">
    <source>
        <dbReference type="PROSITE" id="PS50979"/>
    </source>
</evidence>
<organism evidence="16 17">
    <name type="scientific">Peredibacter starrii</name>
    <dbReference type="NCBI Taxonomy" id="28202"/>
    <lineage>
        <taxon>Bacteria</taxon>
        <taxon>Pseudomonadati</taxon>
        <taxon>Bdellovibrionota</taxon>
        <taxon>Bacteriovoracia</taxon>
        <taxon>Bacteriovoracales</taxon>
        <taxon>Bacteriovoracaceae</taxon>
        <taxon>Peredibacter</taxon>
    </lineage>
</organism>
<dbReference type="PROSITE" id="PS00867">
    <property type="entry name" value="CPSASE_2"/>
    <property type="match status" value="1"/>
</dbReference>
<dbReference type="SUPFAM" id="SSF56059">
    <property type="entry name" value="Glutathione synthetase ATP-binding domain-like"/>
    <property type="match status" value="1"/>
</dbReference>
<keyword evidence="9" id="KW-0460">Magnesium</keyword>
<dbReference type="GO" id="GO:0006633">
    <property type="term" value="P:fatty acid biosynthetic process"/>
    <property type="evidence" value="ECO:0007669"/>
    <property type="project" value="UniProtKB-KW"/>
</dbReference>
<dbReference type="InterPro" id="IPR051602">
    <property type="entry name" value="ACC_Biotin_Carboxylase"/>
</dbReference>
<comment type="catalytic activity">
    <reaction evidence="11 13">
        <text>N(6)-biotinyl-L-lysyl-[protein] + hydrogencarbonate + ATP = N(6)-carboxybiotinyl-L-lysyl-[protein] + ADP + phosphate + H(+)</text>
        <dbReference type="Rhea" id="RHEA:13501"/>
        <dbReference type="Rhea" id="RHEA-COMP:10505"/>
        <dbReference type="Rhea" id="RHEA-COMP:10506"/>
        <dbReference type="ChEBI" id="CHEBI:15378"/>
        <dbReference type="ChEBI" id="CHEBI:17544"/>
        <dbReference type="ChEBI" id="CHEBI:30616"/>
        <dbReference type="ChEBI" id="CHEBI:43474"/>
        <dbReference type="ChEBI" id="CHEBI:83144"/>
        <dbReference type="ChEBI" id="CHEBI:83145"/>
        <dbReference type="ChEBI" id="CHEBI:456216"/>
        <dbReference type="EC" id="6.3.4.14"/>
    </reaction>
</comment>
<keyword evidence="13" id="KW-0443">Lipid metabolism</keyword>
<keyword evidence="6" id="KW-0479">Metal-binding</keyword>
<gene>
    <name evidence="16" type="primary">accC</name>
    <name evidence="16" type="ORF">SOO65_02170</name>
</gene>
<dbReference type="Pfam" id="PF02786">
    <property type="entry name" value="CPSase_L_D2"/>
    <property type="match status" value="1"/>
</dbReference>
<accession>A0AAX4HQD9</accession>
<dbReference type="InterPro" id="IPR011054">
    <property type="entry name" value="Rudment_hybrid_motif"/>
</dbReference>
<dbReference type="PANTHER" id="PTHR48095:SF2">
    <property type="entry name" value="BIOTIN CARBOXYLASE, CHLOROPLASTIC"/>
    <property type="match status" value="1"/>
</dbReference>
<evidence type="ECO:0000313" key="17">
    <source>
        <dbReference type="Proteomes" id="UP001324634"/>
    </source>
</evidence>
<dbReference type="InterPro" id="IPR016185">
    <property type="entry name" value="PreATP-grasp_dom_sf"/>
</dbReference>
<evidence type="ECO:0000256" key="6">
    <source>
        <dbReference type="ARBA" id="ARBA00022723"/>
    </source>
</evidence>
<evidence type="ECO:0000256" key="12">
    <source>
        <dbReference type="PROSITE-ProRule" id="PRU00409"/>
    </source>
</evidence>
<evidence type="ECO:0000313" key="16">
    <source>
        <dbReference type="EMBL" id="WPU65545.1"/>
    </source>
</evidence>
<comment type="pathway">
    <text evidence="2 13">Lipid metabolism; malonyl-CoA biosynthesis; malonyl-CoA from acetyl-CoA: step 1/1.</text>
</comment>
<dbReference type="SUPFAM" id="SSF51246">
    <property type="entry name" value="Rudiment single hybrid motif"/>
    <property type="match status" value="1"/>
</dbReference>
<dbReference type="InterPro" id="IPR011761">
    <property type="entry name" value="ATP-grasp"/>
</dbReference>
<dbReference type="PROSITE" id="PS50979">
    <property type="entry name" value="BC"/>
    <property type="match status" value="1"/>
</dbReference>
<dbReference type="AlphaFoldDB" id="A0AAX4HQD9"/>
<feature type="domain" description="Biotin carboxylation" evidence="15">
    <location>
        <begin position="5"/>
        <end position="450"/>
    </location>
</feature>
<sequence length="450" mass="50345">MTTKKFKKVLIANRGEIAIRVIRSCKELGIETVAIHSTADEDSLHVKMADESVCVGPAKSKDSYLNVPQILSAAEITGADAIHPGYGFLAENDEFAAMCEKWGVTFIGPSVSCIQAMGDKIESKVTAKKAKVPTLEPILVQDTDEAFIKKEVEKMGFPVLIKSSAGGGGRGMKRIENFEELWPALIRLHEEAKAAFGDGTLFIEKYITNPRHIEVQILADKHGNVIHLGERDCTIQRRFQKVLEEAPSPVLSQKVREEICDSAVRLAKFVNYDSAGTVEFLYDLDTEKFYFMEMNTRIQVEHPVTEGRTGVDLISEMIRHAQGEVSRFKQSDITFRNHVMEFRINAEDPKTGMPSPGHITHYHRPGGIGVRTDDYIYTGYTVPPHYDSMISKIIVQADNRANCITRAKRVLNETVVSGIKTNIDLHKEILNDPDFVESKFSTNYLAKKLV</sequence>
<evidence type="ECO:0000256" key="4">
    <source>
        <dbReference type="ARBA" id="ARBA00013263"/>
    </source>
</evidence>
<dbReference type="SMART" id="SM00878">
    <property type="entry name" value="Biotin_carb_C"/>
    <property type="match status" value="1"/>
</dbReference>
<comment type="subunit">
    <text evidence="3 13">Acetyl-CoA carboxylase is a heterohexamer of biotin carboxyl carrier protein, biotin carboxylase and the two subunits of carboxyl transferase in a 2:2 complex.</text>
</comment>
<dbReference type="InterPro" id="IPR004549">
    <property type="entry name" value="Acetyl_CoA_COase_biotin_COase"/>
</dbReference>
<dbReference type="RefSeq" id="WP_321396221.1">
    <property type="nucleotide sequence ID" value="NZ_CP139487.1"/>
</dbReference>
<evidence type="ECO:0000256" key="3">
    <source>
        <dbReference type="ARBA" id="ARBA00011750"/>
    </source>
</evidence>
<dbReference type="EMBL" id="CP139487">
    <property type="protein sequence ID" value="WPU65545.1"/>
    <property type="molecule type" value="Genomic_DNA"/>
</dbReference>
<dbReference type="KEGG" id="psti:SOO65_02170"/>
<dbReference type="GO" id="GO:0046872">
    <property type="term" value="F:metal ion binding"/>
    <property type="evidence" value="ECO:0007669"/>
    <property type="project" value="UniProtKB-KW"/>
</dbReference>
<dbReference type="NCBIfam" id="NF006367">
    <property type="entry name" value="PRK08591.1"/>
    <property type="match status" value="1"/>
</dbReference>
<keyword evidence="13" id="KW-0275">Fatty acid biosynthesis</keyword>
<dbReference type="PROSITE" id="PS50975">
    <property type="entry name" value="ATP_GRASP"/>
    <property type="match status" value="1"/>
</dbReference>
<keyword evidence="8 12" id="KW-0067">ATP-binding</keyword>
<dbReference type="InterPro" id="IPR005481">
    <property type="entry name" value="BC-like_N"/>
</dbReference>
<evidence type="ECO:0000259" key="14">
    <source>
        <dbReference type="PROSITE" id="PS50975"/>
    </source>
</evidence>
<evidence type="ECO:0000256" key="9">
    <source>
        <dbReference type="ARBA" id="ARBA00022842"/>
    </source>
</evidence>
<comment type="function">
    <text evidence="1 13">This protein is a component of the acetyl coenzyme A carboxylase complex; first, biotin carboxylase catalyzes the carboxylation of the carrier protein and then the transcarboxylase transfers the carboxyl group to form malonyl-CoA.</text>
</comment>
<dbReference type="Pfam" id="PF02785">
    <property type="entry name" value="Biotin_carb_C"/>
    <property type="match status" value="1"/>
</dbReference>
<dbReference type="GO" id="GO:0004075">
    <property type="term" value="F:biotin carboxylase activity"/>
    <property type="evidence" value="ECO:0007669"/>
    <property type="project" value="UniProtKB-EC"/>
</dbReference>
<dbReference type="Pfam" id="PF00289">
    <property type="entry name" value="Biotin_carb_N"/>
    <property type="match status" value="1"/>
</dbReference>
<dbReference type="PANTHER" id="PTHR48095">
    <property type="entry name" value="PYRUVATE CARBOXYLASE SUBUNIT A"/>
    <property type="match status" value="1"/>
</dbReference>
<dbReference type="EC" id="6.3.4.14" evidence="4 13"/>
<dbReference type="InterPro" id="IPR005479">
    <property type="entry name" value="CPAse_ATP-bd"/>
</dbReference>
<dbReference type="Proteomes" id="UP001324634">
    <property type="component" value="Chromosome"/>
</dbReference>
<keyword evidence="13" id="KW-0276">Fatty acid metabolism</keyword>
<reference evidence="16 17" key="1">
    <citation type="submission" date="2023-11" db="EMBL/GenBank/DDBJ databases">
        <title>Peredibacter starrii A3.12.</title>
        <authorList>
            <person name="Mitchell R.J."/>
        </authorList>
    </citation>
    <scope>NUCLEOTIDE SEQUENCE [LARGE SCALE GENOMIC DNA]</scope>
    <source>
        <strain evidence="16 17">A3.12</strain>
    </source>
</reference>
<evidence type="ECO:0000256" key="5">
    <source>
        <dbReference type="ARBA" id="ARBA00022598"/>
    </source>
</evidence>
<keyword evidence="5 13" id="KW-0436">Ligase</keyword>
<dbReference type="InterPro" id="IPR005482">
    <property type="entry name" value="Biotin_COase_C"/>
</dbReference>
<evidence type="ECO:0000256" key="1">
    <source>
        <dbReference type="ARBA" id="ARBA00003761"/>
    </source>
</evidence>
<evidence type="ECO:0000256" key="11">
    <source>
        <dbReference type="ARBA" id="ARBA00048600"/>
    </source>
</evidence>
<evidence type="ECO:0000256" key="8">
    <source>
        <dbReference type="ARBA" id="ARBA00022840"/>
    </source>
</evidence>
<keyword evidence="13" id="KW-0444">Lipid biosynthesis</keyword>
<name>A0AAX4HQD9_9BACT</name>
<keyword evidence="17" id="KW-1185">Reference proteome</keyword>
<keyword evidence="7 12" id="KW-0547">Nucleotide-binding</keyword>
<dbReference type="FunFam" id="3.40.50.20:FF:000010">
    <property type="entry name" value="Propionyl-CoA carboxylase subunit alpha"/>
    <property type="match status" value="1"/>
</dbReference>
<evidence type="ECO:0000256" key="10">
    <source>
        <dbReference type="ARBA" id="ARBA00023267"/>
    </source>
</evidence>
<dbReference type="GO" id="GO:0005524">
    <property type="term" value="F:ATP binding"/>
    <property type="evidence" value="ECO:0007669"/>
    <property type="project" value="UniProtKB-UniRule"/>
</dbReference>
<dbReference type="InterPro" id="IPR011764">
    <property type="entry name" value="Biotin_carboxylation_dom"/>
</dbReference>
<dbReference type="Gene3D" id="3.30.470.20">
    <property type="entry name" value="ATP-grasp fold, B domain"/>
    <property type="match status" value="1"/>
</dbReference>
<evidence type="ECO:0000256" key="13">
    <source>
        <dbReference type="RuleBase" id="RU365063"/>
    </source>
</evidence>
<dbReference type="NCBIfam" id="TIGR00514">
    <property type="entry name" value="accC"/>
    <property type="match status" value="1"/>
</dbReference>